<dbReference type="SUPFAM" id="SSF55120">
    <property type="entry name" value="Pseudouridine synthase"/>
    <property type="match status" value="1"/>
</dbReference>
<comment type="function">
    <text evidence="4">Responsible for synthesis of pseudouridine from uracil-13 in transfer RNAs.</text>
</comment>
<dbReference type="HAMAP" id="MF_01082">
    <property type="entry name" value="TruD"/>
    <property type="match status" value="1"/>
</dbReference>
<feature type="domain" description="TRUD" evidence="5">
    <location>
        <begin position="161"/>
        <end position="310"/>
    </location>
</feature>
<proteinExistence type="inferred from homology"/>
<sequence>MLELPHWQRGLDADLGPPRPGHFRLTPDDFLVDEALDFAPEGHGEHLWLNIEKRNLTTLEVVKLLSQRCGVSPRDVGYSGMKDRIAVTRQWLSVHLPGKEAPEGLMRGLAEGGVKVLAHARHPRKLKRGVHRFNRFQLRLGGEAVAADDFETRWQALCQAGVPNYVGPQRFGPSGRNLQRAEALLARGWRKRDDRHGILLSTARSFLFNELLSDRVKQNQWHQPLDGDTLMLEGTHSVFSVDQVDDTLRARAAALDLHPTGPLWGVGRTSQQAAGEFEAALHSRYPALCEGLLHSGVKRSQRALRMCLSEPSLTRDAQGVVLSFGLPRGSFATAVVSELLTTADSGGERVGADAIH</sequence>
<dbReference type="InterPro" id="IPR020103">
    <property type="entry name" value="PsdUridine_synth_cat_dom_sf"/>
</dbReference>
<dbReference type="InterPro" id="IPR043165">
    <property type="entry name" value="TruD_insert_sf"/>
</dbReference>
<reference evidence="6 7" key="1">
    <citation type="submission" date="2023-04" db="EMBL/GenBank/DDBJ databases">
        <title>A long-awaited taxogenomic arrangement of the family Halomonadaceae.</title>
        <authorList>
            <person name="De La Haba R."/>
            <person name="Chuvochina M."/>
            <person name="Wittouck S."/>
            <person name="Arahal D.R."/>
            <person name="Sanchez-Porro C."/>
            <person name="Hugenholtz P."/>
            <person name="Ventosa A."/>
        </authorList>
    </citation>
    <scope>NUCLEOTIDE SEQUENCE [LARGE SCALE GENOMIC DNA]</scope>
    <source>
        <strain evidence="6 7">DSM 18042</strain>
    </source>
</reference>
<dbReference type="InterPro" id="IPR050170">
    <property type="entry name" value="TruD_pseudoU_synthase"/>
</dbReference>
<keyword evidence="2 4" id="KW-0819">tRNA processing</keyword>
<evidence type="ECO:0000313" key="6">
    <source>
        <dbReference type="EMBL" id="MDR5873502.1"/>
    </source>
</evidence>
<gene>
    <name evidence="4" type="primary">truD</name>
    <name evidence="6" type="ORF">QC815_01050</name>
</gene>
<dbReference type="CDD" id="cd02575">
    <property type="entry name" value="PseudoU_synth_EcTruD"/>
    <property type="match status" value="1"/>
</dbReference>
<dbReference type="EMBL" id="JARWAI010000001">
    <property type="protein sequence ID" value="MDR5873502.1"/>
    <property type="molecule type" value="Genomic_DNA"/>
</dbReference>
<feature type="active site" description="Nucleophile" evidence="4">
    <location>
        <position position="83"/>
    </location>
</feature>
<evidence type="ECO:0000256" key="3">
    <source>
        <dbReference type="ARBA" id="ARBA00023235"/>
    </source>
</evidence>
<dbReference type="InterPro" id="IPR042214">
    <property type="entry name" value="TruD_catalytic"/>
</dbReference>
<accession>A0ABU1G7N8</accession>
<comment type="catalytic activity">
    <reaction evidence="4">
        <text>uridine(13) in tRNA = pseudouridine(13) in tRNA</text>
        <dbReference type="Rhea" id="RHEA:42540"/>
        <dbReference type="Rhea" id="RHEA-COMP:10105"/>
        <dbReference type="Rhea" id="RHEA-COMP:10106"/>
        <dbReference type="ChEBI" id="CHEBI:65314"/>
        <dbReference type="ChEBI" id="CHEBI:65315"/>
        <dbReference type="EC" id="5.4.99.27"/>
    </reaction>
</comment>
<dbReference type="InterPro" id="IPR011760">
    <property type="entry name" value="PsdUridine_synth_TruD_insert"/>
</dbReference>
<dbReference type="PANTHER" id="PTHR47811">
    <property type="entry name" value="TRNA PSEUDOURIDINE SYNTHASE D"/>
    <property type="match status" value="1"/>
</dbReference>
<dbReference type="Gene3D" id="3.30.2340.10">
    <property type="entry name" value="TruD, insertion domain"/>
    <property type="match status" value="1"/>
</dbReference>
<evidence type="ECO:0000256" key="1">
    <source>
        <dbReference type="ARBA" id="ARBA00007953"/>
    </source>
</evidence>
<dbReference type="Pfam" id="PF01142">
    <property type="entry name" value="TruD"/>
    <property type="match status" value="2"/>
</dbReference>
<dbReference type="PROSITE" id="PS50984">
    <property type="entry name" value="TRUD"/>
    <property type="match status" value="1"/>
</dbReference>
<evidence type="ECO:0000256" key="4">
    <source>
        <dbReference type="HAMAP-Rule" id="MF_01082"/>
    </source>
</evidence>
<dbReference type="RefSeq" id="WP_309766480.1">
    <property type="nucleotide sequence ID" value="NZ_JARWAI010000001.1"/>
</dbReference>
<dbReference type="PROSITE" id="PS01268">
    <property type="entry name" value="UPF0024"/>
    <property type="match status" value="1"/>
</dbReference>
<comment type="similarity">
    <text evidence="1 4">Belongs to the pseudouridine synthase TruD family.</text>
</comment>
<dbReference type="EC" id="5.4.99.27" evidence="4"/>
<organism evidence="6 7">
    <name type="scientific">Vreelandella gomseomensis</name>
    <dbReference type="NCBI Taxonomy" id="370766"/>
    <lineage>
        <taxon>Bacteria</taxon>
        <taxon>Pseudomonadati</taxon>
        <taxon>Pseudomonadota</taxon>
        <taxon>Gammaproteobacteria</taxon>
        <taxon>Oceanospirillales</taxon>
        <taxon>Halomonadaceae</taxon>
        <taxon>Vreelandella</taxon>
    </lineage>
</organism>
<dbReference type="InterPro" id="IPR020119">
    <property type="entry name" value="PsdUridine_synth_TruD_CS"/>
</dbReference>
<dbReference type="Gene3D" id="3.30.2350.20">
    <property type="entry name" value="TruD, catalytic domain"/>
    <property type="match status" value="1"/>
</dbReference>
<evidence type="ECO:0000259" key="5">
    <source>
        <dbReference type="PROSITE" id="PS50984"/>
    </source>
</evidence>
<dbReference type="InterPro" id="IPR001656">
    <property type="entry name" value="PsdUridine_synth_TruD"/>
</dbReference>
<evidence type="ECO:0000313" key="7">
    <source>
        <dbReference type="Proteomes" id="UP001269267"/>
    </source>
</evidence>
<name>A0ABU1G7N8_9GAMM</name>
<keyword evidence="7" id="KW-1185">Reference proteome</keyword>
<protein>
    <recommendedName>
        <fullName evidence="4">tRNA pseudouridine synthase D</fullName>
        <ecNumber evidence="4">5.4.99.27</ecNumber>
    </recommendedName>
    <alternativeName>
        <fullName evidence="4">tRNA pseudouridine(13) synthase</fullName>
    </alternativeName>
    <alternativeName>
        <fullName evidence="4">tRNA pseudouridylate synthase D</fullName>
    </alternativeName>
    <alternativeName>
        <fullName evidence="4">tRNA-uridine isomerase D</fullName>
    </alternativeName>
</protein>
<dbReference type="Proteomes" id="UP001269267">
    <property type="component" value="Unassembled WGS sequence"/>
</dbReference>
<comment type="caution">
    <text evidence="6">The sequence shown here is derived from an EMBL/GenBank/DDBJ whole genome shotgun (WGS) entry which is preliminary data.</text>
</comment>
<dbReference type="PANTHER" id="PTHR47811:SF1">
    <property type="entry name" value="TRNA PSEUDOURIDINE SYNTHASE D"/>
    <property type="match status" value="1"/>
</dbReference>
<keyword evidence="3 4" id="KW-0413">Isomerase</keyword>
<evidence type="ECO:0000256" key="2">
    <source>
        <dbReference type="ARBA" id="ARBA00022694"/>
    </source>
</evidence>